<feature type="transmembrane region" description="Helical" evidence="7">
    <location>
        <begin position="235"/>
        <end position="265"/>
    </location>
</feature>
<dbReference type="AlphaFoldDB" id="A0A7V7KXQ1"/>
<feature type="transmembrane region" description="Helical" evidence="7">
    <location>
        <begin position="207"/>
        <end position="229"/>
    </location>
</feature>
<name>A0A7V7KXQ1_9GAMM</name>
<gene>
    <name evidence="9" type="ORF">DT594_00505</name>
</gene>
<dbReference type="InterPro" id="IPR023679">
    <property type="entry name" value="UPF0761_bac"/>
</dbReference>
<dbReference type="NCBIfam" id="TIGR00765">
    <property type="entry name" value="yihY_not_rbn"/>
    <property type="match status" value="1"/>
</dbReference>
<dbReference type="EMBL" id="QOVF01000001">
    <property type="protein sequence ID" value="KAA0695892.1"/>
    <property type="molecule type" value="Genomic_DNA"/>
</dbReference>
<dbReference type="GO" id="GO:0005886">
    <property type="term" value="C:plasma membrane"/>
    <property type="evidence" value="ECO:0007669"/>
    <property type="project" value="UniProtKB-SubCell"/>
</dbReference>
<dbReference type="InterPro" id="IPR017039">
    <property type="entry name" value="Virul_fac_BrkB"/>
</dbReference>
<evidence type="ECO:0000256" key="6">
    <source>
        <dbReference type="ARBA" id="ARBA00023136"/>
    </source>
</evidence>
<dbReference type="Pfam" id="PF03631">
    <property type="entry name" value="Virul_fac_BrkB"/>
    <property type="match status" value="1"/>
</dbReference>
<reference evidence="9 10" key="1">
    <citation type="submission" date="2018-07" db="EMBL/GenBank/DDBJ databases">
        <title>Pseudomonas laoshanensis sp. nov., isolated from soil.</title>
        <authorList>
            <person name="Sun J."/>
            <person name="Yu L."/>
            <person name="Wang M."/>
            <person name="Zhang C."/>
        </authorList>
    </citation>
    <scope>NUCLEOTIDE SEQUENCE [LARGE SCALE GENOMIC DNA]</scope>
    <source>
        <strain evidence="9 10">Y22</strain>
    </source>
</reference>
<dbReference type="PANTHER" id="PTHR30213">
    <property type="entry name" value="INNER MEMBRANE PROTEIN YHJD"/>
    <property type="match status" value="1"/>
</dbReference>
<evidence type="ECO:0000256" key="8">
    <source>
        <dbReference type="SAM" id="MobiDB-lite"/>
    </source>
</evidence>
<evidence type="ECO:0000313" key="9">
    <source>
        <dbReference type="EMBL" id="KAA0695892.1"/>
    </source>
</evidence>
<dbReference type="Proteomes" id="UP000463138">
    <property type="component" value="Unassembled WGS sequence"/>
</dbReference>
<comment type="similarity">
    <text evidence="7">Belongs to the UPF0761 family.</text>
</comment>
<evidence type="ECO:0000313" key="10">
    <source>
        <dbReference type="Proteomes" id="UP000463138"/>
    </source>
</evidence>
<feature type="transmembrane region" description="Helical" evidence="7">
    <location>
        <begin position="36"/>
        <end position="56"/>
    </location>
</feature>
<evidence type="ECO:0000256" key="2">
    <source>
        <dbReference type="ARBA" id="ARBA00022475"/>
    </source>
</evidence>
<comment type="caution">
    <text evidence="9">The sequence shown here is derived from an EMBL/GenBank/DDBJ whole genome shotgun (WGS) entry which is preliminary data.</text>
</comment>
<sequence length="447" mass="49303">MPRRLNLLLHFFRYLFRRFGEDNCAKNAAALTYTTLFAVVPVMTVTYAMLAAIPAFSQVGGQIEDFIFNNFVPATGDTLREYLRDFSDQARQLTGVGIALLIITAFMMLVNIERAFNAIWRIRQRRRGISSFLLYWAVLSLGPLLLGAGFVVSTYLASLNFLSGDAAIGSAYRWALGWVPILLSVAAFTLVFVAVPNTRVPFRHGLVGGVLVALLFEGAKASFALYVALFPGYQLIYGAFAAFPLFLIWVYISWLIILFGAELVANLDSSSAWQRPLLPRLVTLMALLRVLIQAQQKGQVVDLGRMNAAGWVIHEELWLQLTEFLEGEQIITRAQQGGYVLSRDLGELDMADLLSRLPEPLPAVEKLPDRVEGDGAWYPPFLQALGRLEEQRKLALQGSVKSWLGPDAGVPAITLPPSNPLADSSEPGTPLADTQASSNPEQEQLKA</sequence>
<dbReference type="RefSeq" id="WP_149330900.1">
    <property type="nucleotide sequence ID" value="NZ_QOVF01000001.1"/>
</dbReference>
<keyword evidence="4 7" id="KW-0812">Transmembrane</keyword>
<accession>A0A7V7KXQ1</accession>
<evidence type="ECO:0000256" key="3">
    <source>
        <dbReference type="ARBA" id="ARBA00022519"/>
    </source>
</evidence>
<keyword evidence="10" id="KW-1185">Reference proteome</keyword>
<protein>
    <recommendedName>
        <fullName evidence="7">UPF0761 membrane protein DT594_00505</fullName>
    </recommendedName>
</protein>
<evidence type="ECO:0000256" key="5">
    <source>
        <dbReference type="ARBA" id="ARBA00022989"/>
    </source>
</evidence>
<dbReference type="OrthoDB" id="9808671at2"/>
<proteinExistence type="inferred from homology"/>
<evidence type="ECO:0000256" key="4">
    <source>
        <dbReference type="ARBA" id="ARBA00022692"/>
    </source>
</evidence>
<feature type="transmembrane region" description="Helical" evidence="7">
    <location>
        <begin position="175"/>
        <end position="195"/>
    </location>
</feature>
<organism evidence="9 10">
    <name type="scientific">Halopseudomonas laoshanensis</name>
    <dbReference type="NCBI Taxonomy" id="2268758"/>
    <lineage>
        <taxon>Bacteria</taxon>
        <taxon>Pseudomonadati</taxon>
        <taxon>Pseudomonadota</taxon>
        <taxon>Gammaproteobacteria</taxon>
        <taxon>Pseudomonadales</taxon>
        <taxon>Pseudomonadaceae</taxon>
        <taxon>Halopseudomonas</taxon>
    </lineage>
</organism>
<evidence type="ECO:0000256" key="1">
    <source>
        <dbReference type="ARBA" id="ARBA00004651"/>
    </source>
</evidence>
<evidence type="ECO:0000256" key="7">
    <source>
        <dbReference type="HAMAP-Rule" id="MF_00672"/>
    </source>
</evidence>
<comment type="subcellular location">
    <subcellularLocation>
        <location evidence="1 7">Cell membrane</location>
        <topology evidence="1 7">Multi-pass membrane protein</topology>
    </subcellularLocation>
</comment>
<keyword evidence="3" id="KW-0997">Cell inner membrane</keyword>
<keyword evidence="2 7" id="KW-1003">Cell membrane</keyword>
<dbReference type="PANTHER" id="PTHR30213:SF0">
    <property type="entry name" value="UPF0761 MEMBRANE PROTEIN YIHY"/>
    <property type="match status" value="1"/>
</dbReference>
<feature type="transmembrane region" description="Helical" evidence="7">
    <location>
        <begin position="133"/>
        <end position="155"/>
    </location>
</feature>
<keyword evidence="5 7" id="KW-1133">Transmembrane helix</keyword>
<feature type="region of interest" description="Disordered" evidence="8">
    <location>
        <begin position="407"/>
        <end position="447"/>
    </location>
</feature>
<feature type="compositionally biased region" description="Polar residues" evidence="8">
    <location>
        <begin position="432"/>
        <end position="447"/>
    </location>
</feature>
<feature type="transmembrane region" description="Helical" evidence="7">
    <location>
        <begin position="93"/>
        <end position="112"/>
    </location>
</feature>
<keyword evidence="6 7" id="KW-0472">Membrane</keyword>
<dbReference type="HAMAP" id="MF_00672">
    <property type="entry name" value="UPF0761"/>
    <property type="match status" value="1"/>
</dbReference>